<evidence type="ECO:0000256" key="5">
    <source>
        <dbReference type="SAM" id="Coils"/>
    </source>
</evidence>
<feature type="coiled-coil region" evidence="5">
    <location>
        <begin position="67"/>
        <end position="94"/>
    </location>
</feature>
<keyword evidence="9" id="KW-1185">Reference proteome</keyword>
<dbReference type="InterPro" id="IPR004846">
    <property type="entry name" value="T2SS/T3SS_dom"/>
</dbReference>
<feature type="compositionally biased region" description="Basic and acidic residues" evidence="6">
    <location>
        <begin position="483"/>
        <end position="497"/>
    </location>
</feature>
<evidence type="ECO:0000256" key="1">
    <source>
        <dbReference type="ARBA" id="ARBA00004370"/>
    </source>
</evidence>
<dbReference type="PANTHER" id="PTHR30332:SF24">
    <property type="entry name" value="SECRETIN GSPD-RELATED"/>
    <property type="match status" value="1"/>
</dbReference>
<proteinExistence type="inferred from homology"/>
<evidence type="ECO:0000313" key="9">
    <source>
        <dbReference type="Proteomes" id="UP000220251"/>
    </source>
</evidence>
<dbReference type="GO" id="GO:0016020">
    <property type="term" value="C:membrane"/>
    <property type="evidence" value="ECO:0007669"/>
    <property type="project" value="UniProtKB-SubCell"/>
</dbReference>
<feature type="domain" description="Type II/III secretion system secretin-like" evidence="7">
    <location>
        <begin position="610"/>
        <end position="780"/>
    </location>
</feature>
<sequence length="846" mass="95625">MTNQSKILTELHSLLPIRQLASQTVAAAFLLLVPFHALSGQTIAEKKASLSQGSASKDLSPEMQKFLLQVNNELKEHREILRELYGEAEDLYQKGVSDAEWKQLLEEIRLVRSNIQVLEESWRKMAEEHNQQEDYALWHQPDTTLGDLVIDYGSSDYVYLITPDIASIPISVNSNIAIPRSSWTEMLTTILAQNGVGIKELNPYLRSLYLTKEDFSTVKELTNKRESLELLAPYDRILYILTPNPLEVRRVFLFLDKFADRSTTDLQTIGRDILITGPVQSVQELLKLYDFIEKTTGGREYKVIALKKTDPQEMAKVLTEIFGQFSVIPDTISQGEGVNDGGRSERQDSAGLKVIGLSHLARAIILIGTKEEIKKGEDIIYQVESEVGESLEKIVFTYHCKHTDPGELAAILEKVYLQMISSNVILTDPAGGDASQKASQRQNVAITEINNPDRDKLPEQLYHEKFFEEGTYAVNPAPVQPNRPREPKPDPNKGRENFFVDPKTGAIVMVVEALAVPKLKDLIRKLDVPKKMVQVEVLLFEKRMEKENSFGMTLLRMGTNASQTNKAGVSFNDIETSTANEGIFRFFLSQMKHSWMPAYDLAYKFLLSCDDVTINASPSVVTMNQTKATININEEISLNTGIFEVETSKGVTLKDAFTRAQYGITIDVTPTVHMRNDEEGIPFGEEADYVSLETDIFFQTIQPGSDPSRPNVITRHIDNVVRIPDGQTVILGGLRRKISSDQKDSIPFFGELPGIGKLFSNTVLKDSSVEMFIFLTPKIISDPQEDFARLRCEEMTRRPGDTPGFLKRLVLARECEKNRLMEGYMTMLFGRERERFYYRPGEYYGH</sequence>
<dbReference type="InterPro" id="IPR001775">
    <property type="entry name" value="GspD/PilQ"/>
</dbReference>
<dbReference type="OrthoDB" id="9775455at2"/>
<gene>
    <name evidence="8" type="primary">gspD</name>
    <name evidence="8" type="ORF">ELAC_0053</name>
</gene>
<evidence type="ECO:0000256" key="4">
    <source>
        <dbReference type="RuleBase" id="RU004003"/>
    </source>
</evidence>
<dbReference type="PANTHER" id="PTHR30332">
    <property type="entry name" value="PROBABLE GENERAL SECRETION PATHWAY PROTEIN D"/>
    <property type="match status" value="1"/>
</dbReference>
<dbReference type="RefSeq" id="WP_098037273.1">
    <property type="nucleotide sequence ID" value="NZ_CWGJ01000001.1"/>
</dbReference>
<organism evidence="8 9">
    <name type="scientific">Estrella lausannensis</name>
    <dbReference type="NCBI Taxonomy" id="483423"/>
    <lineage>
        <taxon>Bacteria</taxon>
        <taxon>Pseudomonadati</taxon>
        <taxon>Chlamydiota</taxon>
        <taxon>Chlamydiia</taxon>
        <taxon>Parachlamydiales</taxon>
        <taxon>Candidatus Criblamydiaceae</taxon>
        <taxon>Estrella</taxon>
    </lineage>
</organism>
<evidence type="ECO:0000256" key="2">
    <source>
        <dbReference type="ARBA" id="ARBA00022729"/>
    </source>
</evidence>
<dbReference type="GO" id="GO:0015627">
    <property type="term" value="C:type II protein secretion system complex"/>
    <property type="evidence" value="ECO:0007669"/>
    <property type="project" value="TreeGrafter"/>
</dbReference>
<keyword evidence="3" id="KW-0472">Membrane</keyword>
<accession>A0A0H5DN02</accession>
<keyword evidence="2" id="KW-0732">Signal</keyword>
<evidence type="ECO:0000256" key="3">
    <source>
        <dbReference type="ARBA" id="ARBA00023136"/>
    </source>
</evidence>
<dbReference type="EMBL" id="CWGJ01000001">
    <property type="protein sequence ID" value="CRX37417.1"/>
    <property type="molecule type" value="Genomic_DNA"/>
</dbReference>
<dbReference type="AlphaFoldDB" id="A0A0H5DN02"/>
<feature type="region of interest" description="Disordered" evidence="6">
    <location>
        <begin position="473"/>
        <end position="497"/>
    </location>
</feature>
<evidence type="ECO:0000259" key="7">
    <source>
        <dbReference type="Pfam" id="PF00263"/>
    </source>
</evidence>
<reference evidence="9" key="1">
    <citation type="submission" date="2015-06" db="EMBL/GenBank/DDBJ databases">
        <authorList>
            <person name="Bertelli C."/>
        </authorList>
    </citation>
    <scope>NUCLEOTIDE SEQUENCE [LARGE SCALE GENOMIC DNA]</scope>
    <source>
        <strain evidence="9">CRIB-30</strain>
    </source>
</reference>
<dbReference type="GO" id="GO:0009306">
    <property type="term" value="P:protein secretion"/>
    <property type="evidence" value="ECO:0007669"/>
    <property type="project" value="InterPro"/>
</dbReference>
<name>A0A0H5DN02_9BACT</name>
<dbReference type="PRINTS" id="PR00811">
    <property type="entry name" value="BCTERIALGSPD"/>
</dbReference>
<dbReference type="InterPro" id="IPR050810">
    <property type="entry name" value="Bact_Secretion_Sys_Channel"/>
</dbReference>
<comment type="similarity">
    <text evidence="4">Belongs to the bacterial secretin family.</text>
</comment>
<keyword evidence="5" id="KW-0175">Coiled coil</keyword>
<protein>
    <submittedName>
        <fullName evidence="8">Putative general secretion pathway protein D</fullName>
    </submittedName>
</protein>
<dbReference type="Pfam" id="PF00263">
    <property type="entry name" value="Secretin"/>
    <property type="match status" value="1"/>
</dbReference>
<evidence type="ECO:0000313" key="8">
    <source>
        <dbReference type="EMBL" id="CRX37417.1"/>
    </source>
</evidence>
<comment type="subcellular location">
    <subcellularLocation>
        <location evidence="1">Membrane</location>
    </subcellularLocation>
</comment>
<dbReference type="Proteomes" id="UP000220251">
    <property type="component" value="Unassembled WGS sequence"/>
</dbReference>
<evidence type="ECO:0000256" key="6">
    <source>
        <dbReference type="SAM" id="MobiDB-lite"/>
    </source>
</evidence>